<keyword evidence="1" id="KW-0732">Signal</keyword>
<evidence type="ECO:0000313" key="3">
    <source>
        <dbReference type="Proteomes" id="UP000318834"/>
    </source>
</evidence>
<evidence type="ECO:0000313" key="2">
    <source>
        <dbReference type="EMBL" id="TMI76340.1"/>
    </source>
</evidence>
<feature type="signal peptide" evidence="1">
    <location>
        <begin position="1"/>
        <end position="20"/>
    </location>
</feature>
<protein>
    <submittedName>
        <fullName evidence="2">Uncharacterized protein</fullName>
    </submittedName>
</protein>
<accession>A0A537IYF8</accession>
<sequence>MLKRLIVSTAVLAFCSLPLAAQEMGGMHMGKDVSMTGQVVDLSCFTTTGASGPSHKACATACAKSGMPLAILGDDGKIYMLASPKPADPQNSRLLPFVEQKVKVTGSVLESHGANMITIKTIAAAT</sequence>
<dbReference type="AlphaFoldDB" id="A0A537IYF8"/>
<dbReference type="Proteomes" id="UP000318834">
    <property type="component" value="Unassembled WGS sequence"/>
</dbReference>
<feature type="chain" id="PRO_5021938631" evidence="1">
    <location>
        <begin position="21"/>
        <end position="126"/>
    </location>
</feature>
<name>A0A537IYF8_9BACT</name>
<evidence type="ECO:0000256" key="1">
    <source>
        <dbReference type="SAM" id="SignalP"/>
    </source>
</evidence>
<organism evidence="2 3">
    <name type="scientific">Candidatus Segetimicrobium genomatis</name>
    <dbReference type="NCBI Taxonomy" id="2569760"/>
    <lineage>
        <taxon>Bacteria</taxon>
        <taxon>Bacillati</taxon>
        <taxon>Candidatus Sysuimicrobiota</taxon>
        <taxon>Candidatus Sysuimicrobiia</taxon>
        <taxon>Candidatus Sysuimicrobiales</taxon>
        <taxon>Candidatus Segetimicrobiaceae</taxon>
        <taxon>Candidatus Segetimicrobium</taxon>
    </lineage>
</organism>
<dbReference type="EMBL" id="VBAP01000025">
    <property type="protein sequence ID" value="TMI76340.1"/>
    <property type="molecule type" value="Genomic_DNA"/>
</dbReference>
<comment type="caution">
    <text evidence="2">The sequence shown here is derived from an EMBL/GenBank/DDBJ whole genome shotgun (WGS) entry which is preliminary data.</text>
</comment>
<gene>
    <name evidence="2" type="ORF">E6H05_03935</name>
</gene>
<proteinExistence type="predicted"/>
<reference evidence="2 3" key="1">
    <citation type="journal article" date="2019" name="Nat. Microbiol.">
        <title>Mediterranean grassland soil C-N compound turnover is dependent on rainfall and depth, and is mediated by genomically divergent microorganisms.</title>
        <authorList>
            <person name="Diamond S."/>
            <person name="Andeer P.F."/>
            <person name="Li Z."/>
            <person name="Crits-Christoph A."/>
            <person name="Burstein D."/>
            <person name="Anantharaman K."/>
            <person name="Lane K.R."/>
            <person name="Thomas B.C."/>
            <person name="Pan C."/>
            <person name="Northen T.R."/>
            <person name="Banfield J.F."/>
        </authorList>
    </citation>
    <scope>NUCLEOTIDE SEQUENCE [LARGE SCALE GENOMIC DNA]</scope>
    <source>
        <strain evidence="2">NP_8</strain>
    </source>
</reference>